<keyword evidence="1" id="KW-0472">Membrane</keyword>
<feature type="chain" id="PRO_5032867284" description="DUF8173 domain-containing protein" evidence="2">
    <location>
        <begin position="22"/>
        <end position="366"/>
    </location>
</feature>
<dbReference type="RefSeq" id="WP_184007343.1">
    <property type="nucleotide sequence ID" value="NZ_JACIJS010000001.1"/>
</dbReference>
<evidence type="ECO:0000259" key="3">
    <source>
        <dbReference type="Pfam" id="PF26514"/>
    </source>
</evidence>
<keyword evidence="1" id="KW-0812">Transmembrane</keyword>
<keyword evidence="5" id="KW-1185">Reference proteome</keyword>
<feature type="transmembrane region" description="Helical" evidence="1">
    <location>
        <begin position="280"/>
        <end position="303"/>
    </location>
</feature>
<evidence type="ECO:0000313" key="5">
    <source>
        <dbReference type="Proteomes" id="UP000553766"/>
    </source>
</evidence>
<feature type="transmembrane region" description="Helical" evidence="1">
    <location>
        <begin position="315"/>
        <end position="332"/>
    </location>
</feature>
<dbReference type="EMBL" id="JACIJS010000001">
    <property type="protein sequence ID" value="MBB5514088.1"/>
    <property type="molecule type" value="Genomic_DNA"/>
</dbReference>
<dbReference type="Proteomes" id="UP000553766">
    <property type="component" value="Unassembled WGS sequence"/>
</dbReference>
<dbReference type="InterPro" id="IPR058486">
    <property type="entry name" value="DUF8173"/>
</dbReference>
<feature type="domain" description="DUF8173" evidence="3">
    <location>
        <begin position="207"/>
        <end position="357"/>
    </location>
</feature>
<keyword evidence="2" id="KW-0732">Signal</keyword>
<evidence type="ECO:0000256" key="2">
    <source>
        <dbReference type="SAM" id="SignalP"/>
    </source>
</evidence>
<dbReference type="AlphaFoldDB" id="A0A840WG04"/>
<evidence type="ECO:0000313" key="4">
    <source>
        <dbReference type="EMBL" id="MBB5514088.1"/>
    </source>
</evidence>
<evidence type="ECO:0000256" key="1">
    <source>
        <dbReference type="SAM" id="Phobius"/>
    </source>
</evidence>
<proteinExistence type="predicted"/>
<feature type="transmembrane region" description="Helical" evidence="1">
    <location>
        <begin position="338"/>
        <end position="357"/>
    </location>
</feature>
<protein>
    <recommendedName>
        <fullName evidence="3">DUF8173 domain-containing protein</fullName>
    </recommendedName>
</protein>
<reference evidence="4 5" key="1">
    <citation type="submission" date="2020-08" db="EMBL/GenBank/DDBJ databases">
        <title>Genomic Encyclopedia of Type Strains, Phase IV (KMG-IV): sequencing the most valuable type-strain genomes for metagenomic binning, comparative biology and taxonomic classification.</title>
        <authorList>
            <person name="Goeker M."/>
        </authorList>
    </citation>
    <scope>NUCLEOTIDE SEQUENCE [LARGE SCALE GENOMIC DNA]</scope>
    <source>
        <strain evidence="4 5">DSM 103377</strain>
    </source>
</reference>
<organism evidence="4 5">
    <name type="scientific">Rubricella aquisinus</name>
    <dbReference type="NCBI Taxonomy" id="2028108"/>
    <lineage>
        <taxon>Bacteria</taxon>
        <taxon>Pseudomonadati</taxon>
        <taxon>Pseudomonadota</taxon>
        <taxon>Alphaproteobacteria</taxon>
        <taxon>Rhodobacterales</taxon>
        <taxon>Paracoccaceae</taxon>
        <taxon>Rubricella</taxon>
    </lineage>
</organism>
<keyword evidence="1" id="KW-1133">Transmembrane helix</keyword>
<feature type="signal peptide" evidence="2">
    <location>
        <begin position="1"/>
        <end position="21"/>
    </location>
</feature>
<accession>A0A840WG04</accession>
<sequence>MTFRHLLPFVFLLTAVMPAAGQDQDTSSYTLGSDRFSAGAIVSTDGQTGLDDVFLTGATVELDTAIDGDAFLLGSTVTVSAPVAGDVYGAGAIVDVNAPVAGDLTVMGQTIRLTAPVTGDVRLAGQRITLDAPIAGNALLAGEEVILNSIITGDVTVGAESLTYGPEARIDGVLTLSDRDDIVPEAVSTRVTITESRFEPKPDLGFAAFLLSVVIRAAIVAGIIMAANVTLPRQFATWEMRIVDNPERALGDGFLTMAMLIGAMLLLAITLIGLVAMPVFVVLIGFGWIMGYIFGGYGVAALIWDRLKQPLPQTVWGAGMMGAAGAAVMMLLAKIPYVGWLVVVLVVLTGIGAVMSARMDRLRGRG</sequence>
<feature type="transmembrane region" description="Helical" evidence="1">
    <location>
        <begin position="204"/>
        <end position="231"/>
    </location>
</feature>
<gene>
    <name evidence="4" type="ORF">FHS89_000086</name>
</gene>
<dbReference type="Pfam" id="PF26514">
    <property type="entry name" value="DUF8173"/>
    <property type="match status" value="1"/>
</dbReference>
<name>A0A840WG04_9RHOB</name>
<comment type="caution">
    <text evidence="4">The sequence shown here is derived from an EMBL/GenBank/DDBJ whole genome shotgun (WGS) entry which is preliminary data.</text>
</comment>
<feature type="transmembrane region" description="Helical" evidence="1">
    <location>
        <begin position="252"/>
        <end position="274"/>
    </location>
</feature>